<keyword evidence="1" id="KW-0812">Transmembrane</keyword>
<sequence length="127" mass="14472">MNWAIYALTLSIGLYTHFFTALIAMAHGIYVTFLQHFRFNKSLVNYLLGTSVGVFIFLPWLFVLITHINTAQQLTSWLSFIKTVTPFDLIAIFLFRLTRIFFDINSMNISLNWGRSLALPSGISGST</sequence>
<organism evidence="2 3">
    <name type="scientific">Scytonema hofmannii PCC 7110</name>
    <dbReference type="NCBI Taxonomy" id="128403"/>
    <lineage>
        <taxon>Bacteria</taxon>
        <taxon>Bacillati</taxon>
        <taxon>Cyanobacteriota</taxon>
        <taxon>Cyanophyceae</taxon>
        <taxon>Nostocales</taxon>
        <taxon>Scytonemataceae</taxon>
        <taxon>Scytonema</taxon>
    </lineage>
</organism>
<dbReference type="Proteomes" id="UP000076925">
    <property type="component" value="Unassembled WGS sequence"/>
</dbReference>
<evidence type="ECO:0000313" key="2">
    <source>
        <dbReference type="EMBL" id="KYC36323.1"/>
    </source>
</evidence>
<keyword evidence="1" id="KW-1133">Transmembrane helix</keyword>
<evidence type="ECO:0000256" key="1">
    <source>
        <dbReference type="SAM" id="Phobius"/>
    </source>
</evidence>
<name>A0A139WV96_9CYAN</name>
<dbReference type="STRING" id="128403.WA1_42130"/>
<comment type="caution">
    <text evidence="2">The sequence shown here is derived from an EMBL/GenBank/DDBJ whole genome shotgun (WGS) entry which is preliminary data.</text>
</comment>
<evidence type="ECO:0000313" key="3">
    <source>
        <dbReference type="Proteomes" id="UP000076925"/>
    </source>
</evidence>
<proteinExistence type="predicted"/>
<accession>A0A139WV96</accession>
<keyword evidence="3" id="KW-1185">Reference proteome</keyword>
<gene>
    <name evidence="2" type="ORF">WA1_42130</name>
</gene>
<protein>
    <submittedName>
        <fullName evidence="2">Uncharacterized protein</fullName>
    </submittedName>
</protein>
<dbReference type="RefSeq" id="WP_026135221.1">
    <property type="nucleotide sequence ID" value="NZ_KQ976354.1"/>
</dbReference>
<dbReference type="EMBL" id="ANNX02000047">
    <property type="protein sequence ID" value="KYC36323.1"/>
    <property type="molecule type" value="Genomic_DNA"/>
</dbReference>
<feature type="transmembrane region" description="Helical" evidence="1">
    <location>
        <begin position="77"/>
        <end position="97"/>
    </location>
</feature>
<reference evidence="2 3" key="1">
    <citation type="journal article" date="2013" name="Genome Biol. Evol.">
        <title>Genomes of Stigonematalean cyanobacteria (subsection V) and the evolution of oxygenic photosynthesis from prokaryotes to plastids.</title>
        <authorList>
            <person name="Dagan T."/>
            <person name="Roettger M."/>
            <person name="Stucken K."/>
            <person name="Landan G."/>
            <person name="Koch R."/>
            <person name="Major P."/>
            <person name="Gould S.B."/>
            <person name="Goremykin V.V."/>
            <person name="Rippka R."/>
            <person name="Tandeau de Marsac N."/>
            <person name="Gugger M."/>
            <person name="Lockhart P.J."/>
            <person name="Allen J.F."/>
            <person name="Brune I."/>
            <person name="Maus I."/>
            <person name="Puhler A."/>
            <person name="Martin W.F."/>
        </authorList>
    </citation>
    <scope>NUCLEOTIDE SEQUENCE [LARGE SCALE GENOMIC DNA]</scope>
    <source>
        <strain evidence="2 3">PCC 7110</strain>
    </source>
</reference>
<feature type="transmembrane region" description="Helical" evidence="1">
    <location>
        <begin position="43"/>
        <end position="65"/>
    </location>
</feature>
<feature type="transmembrane region" description="Helical" evidence="1">
    <location>
        <begin position="6"/>
        <end position="31"/>
    </location>
</feature>
<keyword evidence="1" id="KW-0472">Membrane</keyword>
<dbReference type="AlphaFoldDB" id="A0A139WV96"/>